<feature type="transmembrane region" description="Helical" evidence="1">
    <location>
        <begin position="289"/>
        <end position="309"/>
    </location>
</feature>
<dbReference type="EMBL" id="CP078045">
    <property type="protein sequence ID" value="QXR07568.1"/>
    <property type="molecule type" value="Genomic_DNA"/>
</dbReference>
<evidence type="ECO:0000256" key="1">
    <source>
        <dbReference type="SAM" id="Phobius"/>
    </source>
</evidence>
<proteinExistence type="predicted"/>
<reference evidence="2" key="2">
    <citation type="journal article" date="2019" name="Nat. Commun.">
        <title>Spatiotemporal dynamics of multidrug resistant bacteria on intensive care unit surfaces.</title>
        <authorList>
            <person name="D'Souza A.W."/>
            <person name="Potter R.F."/>
            <person name="Wallace M."/>
            <person name="Shupe A."/>
            <person name="Patel S."/>
            <person name="Sun X."/>
            <person name="Gul D."/>
            <person name="Kwon J.H."/>
            <person name="Andleeb S."/>
            <person name="Burnham C.D."/>
            <person name="Dantas G."/>
        </authorList>
    </citation>
    <scope>NUCLEOTIDE SEQUENCE</scope>
    <source>
        <strain evidence="2">AL_065</strain>
    </source>
</reference>
<feature type="transmembrane region" description="Helical" evidence="1">
    <location>
        <begin position="175"/>
        <end position="191"/>
    </location>
</feature>
<feature type="transmembrane region" description="Helical" evidence="1">
    <location>
        <begin position="35"/>
        <end position="54"/>
    </location>
</feature>
<evidence type="ECO:0000313" key="3">
    <source>
        <dbReference type="Proteomes" id="UP000293391"/>
    </source>
</evidence>
<organism evidence="2 3">
    <name type="scientific">Acinetobacter lwoffii</name>
    <dbReference type="NCBI Taxonomy" id="28090"/>
    <lineage>
        <taxon>Bacteria</taxon>
        <taxon>Pseudomonadati</taxon>
        <taxon>Pseudomonadota</taxon>
        <taxon>Gammaproteobacteria</taxon>
        <taxon>Moraxellales</taxon>
        <taxon>Moraxellaceae</taxon>
        <taxon>Acinetobacter</taxon>
    </lineage>
</organism>
<reference evidence="2" key="3">
    <citation type="submission" date="2021-06" db="EMBL/GenBank/DDBJ databases">
        <authorList>
            <person name="Diorio-Toth L."/>
        </authorList>
    </citation>
    <scope>NUCLEOTIDE SEQUENCE</scope>
    <source>
        <strain evidence="2">AL_065</strain>
    </source>
</reference>
<dbReference type="AlphaFoldDB" id="A0AAJ4P4A3"/>
<dbReference type="RefSeq" id="WP_129716936.1">
    <property type="nucleotide sequence ID" value="NZ_CP078045.1"/>
</dbReference>
<feature type="transmembrane region" description="Helical" evidence="1">
    <location>
        <begin position="197"/>
        <end position="215"/>
    </location>
</feature>
<dbReference type="Proteomes" id="UP000293391">
    <property type="component" value="Chromosome"/>
</dbReference>
<sequence length="363" mass="41506">MGNTLALKAAILILFSIYIYVAGFSYTALVANDDFASSVSTYVRIFLLALIFLLMGIQGEVKKIQLYFLVFSAFCIITMNPFLIVVAFMILPGVIFSNFINNKKAINTVIGASILSFFSIFLLSYFDIIDTKILIDDGEFTLSNLRETFGFNNPNAASMYIAQILMIAIVYKNKLLSIILFLFFVWITLATGSRTPFYAVVFFLTLLLFSHFHYFNKIIKIGSILFVAIVPFIIKIYISNGIWHLFGFDFNHILTYRLSIIQNLYHTNGGVNFLPHYSIEFVDSGYANLFLNGGVVFYLLFLVFCCTYVKYENNNYYLSFFCAFLIILISESFITGNLIFSILIVARYIYLLNFRFFGKLSDV</sequence>
<feature type="transmembrane region" description="Helical" evidence="1">
    <location>
        <begin position="105"/>
        <end position="126"/>
    </location>
</feature>
<name>A0AAJ4P4A3_ACILW</name>
<keyword evidence="1" id="KW-0472">Membrane</keyword>
<accession>A0AAJ4P4A3</accession>
<keyword evidence="1" id="KW-0812">Transmembrane</keyword>
<feature type="transmembrane region" description="Helical" evidence="1">
    <location>
        <begin position="316"/>
        <end position="334"/>
    </location>
</feature>
<reference evidence="2" key="1">
    <citation type="submission" date="2018-10" db="EMBL/GenBank/DDBJ databases">
        <authorList>
            <person name="D'Souza A.W."/>
            <person name="Potter R.F."/>
            <person name="Wallace M."/>
            <person name="Shupe A."/>
            <person name="Patel S."/>
            <person name="Sun S."/>
            <person name="Gul D."/>
            <person name="Kwon J.H."/>
            <person name="Andleeb S."/>
            <person name="Burnham C.-A.D."/>
            <person name="Dantas G."/>
        </authorList>
    </citation>
    <scope>NUCLEOTIDE SEQUENCE</scope>
    <source>
        <strain evidence="2">AL_065</strain>
    </source>
</reference>
<protein>
    <submittedName>
        <fullName evidence="2">Uncharacterized protein</fullName>
    </submittedName>
</protein>
<evidence type="ECO:0000313" key="2">
    <source>
        <dbReference type="EMBL" id="QXR07568.1"/>
    </source>
</evidence>
<feature type="transmembrane region" description="Helical" evidence="1">
    <location>
        <begin position="224"/>
        <end position="246"/>
    </location>
</feature>
<gene>
    <name evidence="2" type="ORF">EVX74_000475</name>
</gene>
<feature type="transmembrane region" description="Helical" evidence="1">
    <location>
        <begin position="66"/>
        <end position="99"/>
    </location>
</feature>
<keyword evidence="1" id="KW-1133">Transmembrane helix</keyword>
<feature type="transmembrane region" description="Helical" evidence="1">
    <location>
        <begin position="7"/>
        <end position="29"/>
    </location>
</feature>